<sequence length="262" mass="28808">MTRKVLLFCVCAAALFGFASLTGGIAAAADSYPFMDQIFSAIQGSVNLDLSDENMEIVSSGNPVSKEDAKFMGLLRAKLRLARIFRKLEDGAVTRDEPVSVVNGIKFVWMMMSAGSSGPLKPAGAPFNIGDFIVFEIILPLELEPLIRELPAYYKAVKSKEDWQEKFDLILETGDDWGPTLNKGKTFHLAGFPKVNGEKEYVGAIDVSLKDDSLSLGEADSSLEGWLYSFWLRRYKDGSFEPVKMILDWLNARLDAAESAAG</sequence>
<dbReference type="Proteomes" id="UP000295066">
    <property type="component" value="Unassembled WGS sequence"/>
</dbReference>
<evidence type="ECO:0000313" key="3">
    <source>
        <dbReference type="Proteomes" id="UP000295066"/>
    </source>
</evidence>
<feature type="chain" id="PRO_5020901105" evidence="1">
    <location>
        <begin position="29"/>
        <end position="262"/>
    </location>
</feature>
<evidence type="ECO:0000313" key="2">
    <source>
        <dbReference type="EMBL" id="TDY52058.1"/>
    </source>
</evidence>
<protein>
    <submittedName>
        <fullName evidence="2">Uncharacterized protein</fullName>
    </submittedName>
</protein>
<accession>A0A4R8LW06</accession>
<feature type="signal peptide" evidence="1">
    <location>
        <begin position="1"/>
        <end position="28"/>
    </location>
</feature>
<evidence type="ECO:0000256" key="1">
    <source>
        <dbReference type="SAM" id="SignalP"/>
    </source>
</evidence>
<organism evidence="2 3">
    <name type="scientific">Aminivibrio pyruvatiphilus</name>
    <dbReference type="NCBI Taxonomy" id="1005740"/>
    <lineage>
        <taxon>Bacteria</taxon>
        <taxon>Thermotogati</taxon>
        <taxon>Synergistota</taxon>
        <taxon>Synergistia</taxon>
        <taxon>Synergistales</taxon>
        <taxon>Aminobacteriaceae</taxon>
        <taxon>Aminivibrio</taxon>
    </lineage>
</organism>
<dbReference type="AlphaFoldDB" id="A0A4R8LW06"/>
<keyword evidence="3" id="KW-1185">Reference proteome</keyword>
<comment type="caution">
    <text evidence="2">The sequence shown here is derived from an EMBL/GenBank/DDBJ whole genome shotgun (WGS) entry which is preliminary data.</text>
</comment>
<reference evidence="2 3" key="1">
    <citation type="submission" date="2019-03" db="EMBL/GenBank/DDBJ databases">
        <title>Genomic Encyclopedia of Type Strains, Phase IV (KMG-IV): sequencing the most valuable type-strain genomes for metagenomic binning, comparative biology and taxonomic classification.</title>
        <authorList>
            <person name="Goeker M."/>
        </authorList>
    </citation>
    <scope>NUCLEOTIDE SEQUENCE [LARGE SCALE GENOMIC DNA]</scope>
    <source>
        <strain evidence="2 3">DSM 25964</strain>
    </source>
</reference>
<name>A0A4R8LW06_9BACT</name>
<dbReference type="EMBL" id="SORI01000042">
    <property type="protein sequence ID" value="TDY52058.1"/>
    <property type="molecule type" value="Genomic_DNA"/>
</dbReference>
<keyword evidence="1" id="KW-0732">Signal</keyword>
<gene>
    <name evidence="2" type="ORF">C8D99_1427</name>
</gene>
<proteinExistence type="predicted"/>